<dbReference type="Pfam" id="PF01061">
    <property type="entry name" value="ABC2_membrane"/>
    <property type="match status" value="1"/>
</dbReference>
<evidence type="ECO:0000256" key="3">
    <source>
        <dbReference type="ARBA" id="ARBA00022448"/>
    </source>
</evidence>
<evidence type="ECO:0000256" key="2">
    <source>
        <dbReference type="ARBA" id="ARBA00007783"/>
    </source>
</evidence>
<dbReference type="EMBL" id="MGDE01000240">
    <property type="protein sequence ID" value="OGL43143.1"/>
    <property type="molecule type" value="Genomic_DNA"/>
</dbReference>
<keyword evidence="8 9" id="KW-0472">Membrane</keyword>
<keyword evidence="3 9" id="KW-0813">Transport</keyword>
<dbReference type="InterPro" id="IPR013525">
    <property type="entry name" value="ABC2_TM"/>
</dbReference>
<dbReference type="GO" id="GO:0005886">
    <property type="term" value="C:plasma membrane"/>
    <property type="evidence" value="ECO:0007669"/>
    <property type="project" value="UniProtKB-SubCell"/>
</dbReference>
<feature type="transmembrane region" description="Helical" evidence="9">
    <location>
        <begin position="165"/>
        <end position="184"/>
    </location>
</feature>
<keyword evidence="4 9" id="KW-1003">Cell membrane</keyword>
<evidence type="ECO:0000313" key="12">
    <source>
        <dbReference type="Proteomes" id="UP000178797"/>
    </source>
</evidence>
<organism evidence="11 12">
    <name type="scientific">Candidatus Schekmanbacteria bacterium RBG_16_38_10</name>
    <dbReference type="NCBI Taxonomy" id="1817879"/>
    <lineage>
        <taxon>Bacteria</taxon>
        <taxon>Candidatus Schekmaniibacteriota</taxon>
    </lineage>
</organism>
<comment type="subcellular location">
    <subcellularLocation>
        <location evidence="1">Cell inner membrane</location>
        <topology evidence="1">Multi-pass membrane protein</topology>
    </subcellularLocation>
    <subcellularLocation>
        <location evidence="9">Cell membrane</location>
        <topology evidence="9">Multi-pass membrane protein</topology>
    </subcellularLocation>
</comment>
<evidence type="ECO:0000256" key="9">
    <source>
        <dbReference type="RuleBase" id="RU361157"/>
    </source>
</evidence>
<dbReference type="PROSITE" id="PS51012">
    <property type="entry name" value="ABC_TM2"/>
    <property type="match status" value="1"/>
</dbReference>
<sequence>MFRYYYDLTVILVAKEIKLRYKNTFLGFFWSLLNPLILALIFHIAFKRIMRIDIENYTLFLLSGLFPWQWLSTTVSTSPTIFIDNASLLKKVKFPRWILPLSSVGNNLFHFIFTIPVYMAFLLIEGKSPNWLWLPILPLLIIIQFIFISGISFFTASLNVFFRDLLYITHMAMTILFYLTPIIYSEAMIPKDYQLAMYANPISPLIISWRDLLLNNIVRPQYILMSLGYACLIFAIGFALYKRLEWKFAETL</sequence>
<evidence type="ECO:0000256" key="1">
    <source>
        <dbReference type="ARBA" id="ARBA00004429"/>
    </source>
</evidence>
<dbReference type="PANTHER" id="PTHR30413:SF8">
    <property type="entry name" value="TRANSPORT PERMEASE PROTEIN"/>
    <property type="match status" value="1"/>
</dbReference>
<keyword evidence="6 9" id="KW-0812">Transmembrane</keyword>
<evidence type="ECO:0000256" key="4">
    <source>
        <dbReference type="ARBA" id="ARBA00022475"/>
    </source>
</evidence>
<evidence type="ECO:0000256" key="8">
    <source>
        <dbReference type="ARBA" id="ARBA00023136"/>
    </source>
</evidence>
<comment type="similarity">
    <text evidence="2 9">Belongs to the ABC-2 integral membrane protein family.</text>
</comment>
<keyword evidence="5" id="KW-0997">Cell inner membrane</keyword>
<dbReference type="Proteomes" id="UP000178797">
    <property type="component" value="Unassembled WGS sequence"/>
</dbReference>
<dbReference type="InterPro" id="IPR047817">
    <property type="entry name" value="ABC2_TM_bact-type"/>
</dbReference>
<accession>A0A1F7RNP6</accession>
<evidence type="ECO:0000259" key="10">
    <source>
        <dbReference type="PROSITE" id="PS51012"/>
    </source>
</evidence>
<evidence type="ECO:0000256" key="5">
    <source>
        <dbReference type="ARBA" id="ARBA00022519"/>
    </source>
</evidence>
<comment type="caution">
    <text evidence="11">The sequence shown here is derived from an EMBL/GenBank/DDBJ whole genome shotgun (WGS) entry which is preliminary data.</text>
</comment>
<dbReference type="GO" id="GO:0140359">
    <property type="term" value="F:ABC-type transporter activity"/>
    <property type="evidence" value="ECO:0007669"/>
    <property type="project" value="InterPro"/>
</dbReference>
<feature type="transmembrane region" description="Helical" evidence="9">
    <location>
        <begin position="25"/>
        <end position="46"/>
    </location>
</feature>
<evidence type="ECO:0000256" key="7">
    <source>
        <dbReference type="ARBA" id="ARBA00022989"/>
    </source>
</evidence>
<dbReference type="GO" id="GO:0015920">
    <property type="term" value="P:lipopolysaccharide transport"/>
    <property type="evidence" value="ECO:0007669"/>
    <property type="project" value="TreeGrafter"/>
</dbReference>
<feature type="domain" description="ABC transmembrane type-2" evidence="10">
    <location>
        <begin position="26"/>
        <end position="244"/>
    </location>
</feature>
<feature type="transmembrane region" description="Helical" evidence="9">
    <location>
        <begin position="104"/>
        <end position="124"/>
    </location>
</feature>
<gene>
    <name evidence="11" type="ORF">A2W05_04985</name>
</gene>
<comment type="caution">
    <text evidence="9">Lacks conserved residue(s) required for the propagation of feature annotation.</text>
</comment>
<keyword evidence="7 9" id="KW-1133">Transmembrane helix</keyword>
<reference evidence="11 12" key="1">
    <citation type="journal article" date="2016" name="Nat. Commun.">
        <title>Thousands of microbial genomes shed light on interconnected biogeochemical processes in an aquifer system.</title>
        <authorList>
            <person name="Anantharaman K."/>
            <person name="Brown C.T."/>
            <person name="Hug L.A."/>
            <person name="Sharon I."/>
            <person name="Castelle C.J."/>
            <person name="Probst A.J."/>
            <person name="Thomas B.C."/>
            <person name="Singh A."/>
            <person name="Wilkins M.J."/>
            <person name="Karaoz U."/>
            <person name="Brodie E.L."/>
            <person name="Williams K.H."/>
            <person name="Hubbard S.S."/>
            <person name="Banfield J.F."/>
        </authorList>
    </citation>
    <scope>NUCLEOTIDE SEQUENCE [LARGE SCALE GENOMIC DNA]</scope>
</reference>
<protein>
    <recommendedName>
        <fullName evidence="9">Transport permease protein</fullName>
    </recommendedName>
</protein>
<dbReference type="PANTHER" id="PTHR30413">
    <property type="entry name" value="INNER MEMBRANE TRANSPORT PERMEASE"/>
    <property type="match status" value="1"/>
</dbReference>
<feature type="transmembrane region" description="Helical" evidence="9">
    <location>
        <begin position="222"/>
        <end position="241"/>
    </location>
</feature>
<evidence type="ECO:0000256" key="6">
    <source>
        <dbReference type="ARBA" id="ARBA00022692"/>
    </source>
</evidence>
<evidence type="ECO:0000313" key="11">
    <source>
        <dbReference type="EMBL" id="OGL43143.1"/>
    </source>
</evidence>
<proteinExistence type="inferred from homology"/>
<feature type="transmembrane region" description="Helical" evidence="9">
    <location>
        <begin position="136"/>
        <end position="158"/>
    </location>
</feature>
<dbReference type="AlphaFoldDB" id="A0A1F7RNP6"/>
<name>A0A1F7RNP6_9BACT</name>